<evidence type="ECO:0000256" key="1">
    <source>
        <dbReference type="SAM" id="MobiDB-lite"/>
    </source>
</evidence>
<name>A0ABR2LS45_9ASPA</name>
<dbReference type="Proteomes" id="UP001412067">
    <property type="component" value="Unassembled WGS sequence"/>
</dbReference>
<sequence>MSCNRHYVTAELAPCESTCGSYCATLQAMKWFCVDGEGLCECLLLINKKAVKWWRGFRVLVFFSLGRERLRRRRRRKIDEFHFVALVPHVSAEASQLSTGLHRLLDRALLRMDAGHLEPAIGSSGTSIPMFPPLAAKQVLLRSVGCRSPVLFDFLHGLPCCWSAERVVPLPLLTIMLILFEAALAADLVFNKHWQEGIPHDATGELRNLLGAAGINVDIFGRTVIFVVGIQPLPSSTSKPRRFSPLRSDASSSLPSPLSQSRAVTNLVLLASSSSVGASRPSSVNPTFA</sequence>
<comment type="caution">
    <text evidence="2">The sequence shown here is derived from an EMBL/GenBank/DDBJ whole genome shotgun (WGS) entry which is preliminary data.</text>
</comment>
<evidence type="ECO:0000313" key="3">
    <source>
        <dbReference type="Proteomes" id="UP001412067"/>
    </source>
</evidence>
<protein>
    <submittedName>
        <fullName evidence="2">Uncharacterized protein</fullName>
    </submittedName>
</protein>
<proteinExistence type="predicted"/>
<feature type="region of interest" description="Disordered" evidence="1">
    <location>
        <begin position="236"/>
        <end position="260"/>
    </location>
</feature>
<reference evidence="2 3" key="1">
    <citation type="journal article" date="2022" name="Nat. Plants">
        <title>Genomes of leafy and leafless Platanthera orchids illuminate the evolution of mycoheterotrophy.</title>
        <authorList>
            <person name="Li M.H."/>
            <person name="Liu K.W."/>
            <person name="Li Z."/>
            <person name="Lu H.C."/>
            <person name="Ye Q.L."/>
            <person name="Zhang D."/>
            <person name="Wang J.Y."/>
            <person name="Li Y.F."/>
            <person name="Zhong Z.M."/>
            <person name="Liu X."/>
            <person name="Yu X."/>
            <person name="Liu D.K."/>
            <person name="Tu X.D."/>
            <person name="Liu B."/>
            <person name="Hao Y."/>
            <person name="Liao X.Y."/>
            <person name="Jiang Y.T."/>
            <person name="Sun W.H."/>
            <person name="Chen J."/>
            <person name="Chen Y.Q."/>
            <person name="Ai Y."/>
            <person name="Zhai J.W."/>
            <person name="Wu S.S."/>
            <person name="Zhou Z."/>
            <person name="Hsiao Y.Y."/>
            <person name="Wu W.L."/>
            <person name="Chen Y.Y."/>
            <person name="Lin Y.F."/>
            <person name="Hsu J.L."/>
            <person name="Li C.Y."/>
            <person name="Wang Z.W."/>
            <person name="Zhao X."/>
            <person name="Zhong W.Y."/>
            <person name="Ma X.K."/>
            <person name="Ma L."/>
            <person name="Huang J."/>
            <person name="Chen G.Z."/>
            <person name="Huang M.Z."/>
            <person name="Huang L."/>
            <person name="Peng D.H."/>
            <person name="Luo Y.B."/>
            <person name="Zou S.Q."/>
            <person name="Chen S.P."/>
            <person name="Lan S."/>
            <person name="Tsai W.C."/>
            <person name="Van de Peer Y."/>
            <person name="Liu Z.J."/>
        </authorList>
    </citation>
    <scope>NUCLEOTIDE SEQUENCE [LARGE SCALE GENOMIC DNA]</scope>
    <source>
        <strain evidence="2">Lor288</strain>
    </source>
</reference>
<dbReference type="EMBL" id="JBBWWR010000016">
    <property type="protein sequence ID" value="KAK8948250.1"/>
    <property type="molecule type" value="Genomic_DNA"/>
</dbReference>
<gene>
    <name evidence="2" type="ORF">KSP40_PGU013620</name>
</gene>
<feature type="compositionally biased region" description="Low complexity" evidence="1">
    <location>
        <begin position="245"/>
        <end position="260"/>
    </location>
</feature>
<keyword evidence="3" id="KW-1185">Reference proteome</keyword>
<organism evidence="2 3">
    <name type="scientific">Platanthera guangdongensis</name>
    <dbReference type="NCBI Taxonomy" id="2320717"/>
    <lineage>
        <taxon>Eukaryota</taxon>
        <taxon>Viridiplantae</taxon>
        <taxon>Streptophyta</taxon>
        <taxon>Embryophyta</taxon>
        <taxon>Tracheophyta</taxon>
        <taxon>Spermatophyta</taxon>
        <taxon>Magnoliopsida</taxon>
        <taxon>Liliopsida</taxon>
        <taxon>Asparagales</taxon>
        <taxon>Orchidaceae</taxon>
        <taxon>Orchidoideae</taxon>
        <taxon>Orchideae</taxon>
        <taxon>Orchidinae</taxon>
        <taxon>Platanthera</taxon>
    </lineage>
</organism>
<accession>A0ABR2LS45</accession>
<evidence type="ECO:0000313" key="2">
    <source>
        <dbReference type="EMBL" id="KAK8948250.1"/>
    </source>
</evidence>